<dbReference type="SUPFAM" id="SSF48371">
    <property type="entry name" value="ARM repeat"/>
    <property type="match status" value="1"/>
</dbReference>
<dbReference type="Pfam" id="PF00806">
    <property type="entry name" value="PUF"/>
    <property type="match status" value="3"/>
</dbReference>
<feature type="domain" description="PUM-HD" evidence="3">
    <location>
        <begin position="1"/>
        <end position="202"/>
    </location>
</feature>
<proteinExistence type="predicted"/>
<dbReference type="EMBL" id="CAUYUJ010017080">
    <property type="protein sequence ID" value="CAK0871518.1"/>
    <property type="molecule type" value="Genomic_DNA"/>
</dbReference>
<dbReference type="PROSITE" id="PS50302">
    <property type="entry name" value="PUM"/>
    <property type="match status" value="2"/>
</dbReference>
<keyword evidence="5" id="KW-1185">Reference proteome</keyword>
<keyword evidence="1" id="KW-0677">Repeat</keyword>
<dbReference type="InterPro" id="IPR033133">
    <property type="entry name" value="PUM-HD"/>
</dbReference>
<dbReference type="PROSITE" id="PS50303">
    <property type="entry name" value="PUM_HD"/>
    <property type="match status" value="1"/>
</dbReference>
<sequence length="216" mass="23247">MQCPHANHVVQKCITSMPPQHSQFILDELLSKGVVHAAQHKYGCRVIQRLLEHLAPSQVEELREALLVNAHRMSRHQYGNYVMQHLLEHDSAEHQHRVVRELCADVAGLGSNLYGAAVLAVALAHACLEDQLALARAIARAPGLIERMSSTRHGHLAVKRTIAALEGSDLEAQVGARVAANVQAMAAGRYGRVLAASVGLLPATVSGNSVPPVDEA</sequence>
<gene>
    <name evidence="4" type="ORF">PCOR1329_LOCUS57336</name>
</gene>
<evidence type="ECO:0000256" key="2">
    <source>
        <dbReference type="PROSITE-ProRule" id="PRU00317"/>
    </source>
</evidence>
<dbReference type="SMART" id="SM00025">
    <property type="entry name" value="Pumilio"/>
    <property type="match status" value="3"/>
</dbReference>
<dbReference type="PANTHER" id="PTHR12537">
    <property type="entry name" value="RNA BINDING PROTEIN PUMILIO-RELATED"/>
    <property type="match status" value="1"/>
</dbReference>
<feature type="repeat" description="Pumilio" evidence="2">
    <location>
        <begin position="28"/>
        <end position="64"/>
    </location>
</feature>
<dbReference type="PANTHER" id="PTHR12537:SF12">
    <property type="entry name" value="MATERNAL PROTEIN PUMILIO"/>
    <property type="match status" value="1"/>
</dbReference>
<evidence type="ECO:0000313" key="4">
    <source>
        <dbReference type="EMBL" id="CAK0871518.1"/>
    </source>
</evidence>
<dbReference type="Gene3D" id="1.25.10.10">
    <property type="entry name" value="Leucine-rich Repeat Variant"/>
    <property type="match status" value="1"/>
</dbReference>
<dbReference type="InterPro" id="IPR011989">
    <property type="entry name" value="ARM-like"/>
</dbReference>
<dbReference type="InterPro" id="IPR016024">
    <property type="entry name" value="ARM-type_fold"/>
</dbReference>
<dbReference type="InterPro" id="IPR001313">
    <property type="entry name" value="Pumilio_RNA-bd_rpt"/>
</dbReference>
<evidence type="ECO:0000256" key="1">
    <source>
        <dbReference type="ARBA" id="ARBA00022737"/>
    </source>
</evidence>
<accession>A0ABN9VFI0</accession>
<dbReference type="Proteomes" id="UP001189429">
    <property type="component" value="Unassembled WGS sequence"/>
</dbReference>
<evidence type="ECO:0000259" key="3">
    <source>
        <dbReference type="PROSITE" id="PS50303"/>
    </source>
</evidence>
<comment type="caution">
    <text evidence="4">The sequence shown here is derived from an EMBL/GenBank/DDBJ whole genome shotgun (WGS) entry which is preliminary data.</text>
</comment>
<evidence type="ECO:0000313" key="5">
    <source>
        <dbReference type="Proteomes" id="UP001189429"/>
    </source>
</evidence>
<name>A0ABN9VFI0_9DINO</name>
<protein>
    <recommendedName>
        <fullName evidence="3">PUM-HD domain-containing protein</fullName>
    </recommendedName>
</protein>
<feature type="repeat" description="Pumilio" evidence="2">
    <location>
        <begin position="65"/>
        <end position="100"/>
    </location>
</feature>
<organism evidence="4 5">
    <name type="scientific">Prorocentrum cordatum</name>
    <dbReference type="NCBI Taxonomy" id="2364126"/>
    <lineage>
        <taxon>Eukaryota</taxon>
        <taxon>Sar</taxon>
        <taxon>Alveolata</taxon>
        <taxon>Dinophyceae</taxon>
        <taxon>Prorocentrales</taxon>
        <taxon>Prorocentraceae</taxon>
        <taxon>Prorocentrum</taxon>
    </lineage>
</organism>
<reference evidence="4" key="1">
    <citation type="submission" date="2023-10" db="EMBL/GenBank/DDBJ databases">
        <authorList>
            <person name="Chen Y."/>
            <person name="Shah S."/>
            <person name="Dougan E. K."/>
            <person name="Thang M."/>
            <person name="Chan C."/>
        </authorList>
    </citation>
    <scope>NUCLEOTIDE SEQUENCE [LARGE SCALE GENOMIC DNA]</scope>
</reference>